<keyword evidence="2" id="KW-0812">Transmembrane</keyword>
<dbReference type="Proteomes" id="UP000663929">
    <property type="component" value="Chromosome"/>
</dbReference>
<dbReference type="KEGG" id="scor:J3U87_00420"/>
<reference evidence="3" key="1">
    <citation type="submission" date="2021-03" db="EMBL/GenBank/DDBJ databases">
        <title>Acanthopleuribacteraceae sp. M133.</title>
        <authorList>
            <person name="Wang G."/>
        </authorList>
    </citation>
    <scope>NUCLEOTIDE SEQUENCE</scope>
    <source>
        <strain evidence="3">M133</strain>
    </source>
</reference>
<dbReference type="InterPro" id="IPR011990">
    <property type="entry name" value="TPR-like_helical_dom_sf"/>
</dbReference>
<protein>
    <recommendedName>
        <fullName evidence="5">Tetratricopeptide repeat protein</fullName>
    </recommendedName>
</protein>
<keyword evidence="2" id="KW-1133">Transmembrane helix</keyword>
<evidence type="ECO:0000313" key="4">
    <source>
        <dbReference type="Proteomes" id="UP000663929"/>
    </source>
</evidence>
<dbReference type="RefSeq" id="WP_237381045.1">
    <property type="nucleotide sequence ID" value="NZ_CP071793.1"/>
</dbReference>
<evidence type="ECO:0000256" key="2">
    <source>
        <dbReference type="SAM" id="Phobius"/>
    </source>
</evidence>
<keyword evidence="2" id="KW-0472">Membrane</keyword>
<dbReference type="EMBL" id="CP071793">
    <property type="protein sequence ID" value="QTD50905.1"/>
    <property type="molecule type" value="Genomic_DNA"/>
</dbReference>
<name>A0A8A4TWK6_SULCO</name>
<sequence length="498" mass="57045">MSLDEARIYQPIDRIPYLKTPKDQKLYLGIQYKWAARANMGKPQPVEASAVAGILGEKEYRRFHLEIWLKELQEQRSNSLEKNQVIEDATEFGSALGDGPMELDRSPEPSDSVPIKESLRFNHTLEVSGGFSSSMTENETEENGLFDSIEEVPDRETPSFRVGNFHRSHSHTEVGTQPESKAWKNFIRRKSGIPSMAIAKTRLFIYGVIFSILAGAAFAGATALFSTNRPIEALVENWEKKGPEGIKDFISKKENDLTKAAAISWNAAYDREVQIKKVKSLTQPLIESTSKGWRAKGFYTLGAAHLYRGNPGLALDQFDEAIFLLERLPGQRRDLKRAYLYRAECYIYLEDTEEALREFSLAENVGDKKYDNVSKYLKAICVFNNGDVKRAIDLADESLKTSLLDGNEYHAAFASSYLCLFHTANRELDKAYKYLKLSKEISQEFDDPFLDQLNIFFEYFWAERMDLPLEFFERQLFKTKSSVSLENQKVFIEVMQRY</sequence>
<feature type="transmembrane region" description="Helical" evidence="2">
    <location>
        <begin position="203"/>
        <end position="225"/>
    </location>
</feature>
<evidence type="ECO:0000256" key="1">
    <source>
        <dbReference type="SAM" id="MobiDB-lite"/>
    </source>
</evidence>
<feature type="region of interest" description="Disordered" evidence="1">
    <location>
        <begin position="93"/>
        <end position="114"/>
    </location>
</feature>
<dbReference type="SUPFAM" id="SSF48452">
    <property type="entry name" value="TPR-like"/>
    <property type="match status" value="1"/>
</dbReference>
<keyword evidence="4" id="KW-1185">Reference proteome</keyword>
<dbReference type="AlphaFoldDB" id="A0A8A4TWK6"/>
<gene>
    <name evidence="3" type="ORF">J3U87_00420</name>
</gene>
<dbReference type="Gene3D" id="1.25.40.10">
    <property type="entry name" value="Tetratricopeptide repeat domain"/>
    <property type="match status" value="1"/>
</dbReference>
<evidence type="ECO:0000313" key="3">
    <source>
        <dbReference type="EMBL" id="QTD50905.1"/>
    </source>
</evidence>
<proteinExistence type="predicted"/>
<evidence type="ECO:0008006" key="5">
    <source>
        <dbReference type="Google" id="ProtNLM"/>
    </source>
</evidence>
<organism evidence="3 4">
    <name type="scientific">Sulfidibacter corallicola</name>
    <dbReference type="NCBI Taxonomy" id="2818388"/>
    <lineage>
        <taxon>Bacteria</taxon>
        <taxon>Pseudomonadati</taxon>
        <taxon>Acidobacteriota</taxon>
        <taxon>Holophagae</taxon>
        <taxon>Acanthopleuribacterales</taxon>
        <taxon>Acanthopleuribacteraceae</taxon>
        <taxon>Sulfidibacter</taxon>
    </lineage>
</organism>
<accession>A0A8A4TWK6</accession>